<reference evidence="2 3" key="1">
    <citation type="submission" date="2024-01" db="EMBL/GenBank/DDBJ databases">
        <title>A telomere-to-telomere, gap-free genome of sweet tea (Lithocarpus litseifolius).</title>
        <authorList>
            <person name="Zhou J."/>
        </authorList>
    </citation>
    <scope>NUCLEOTIDE SEQUENCE [LARGE SCALE GENOMIC DNA]</scope>
    <source>
        <strain evidence="2">Zhou-2022a</strain>
        <tissue evidence="2">Leaf</tissue>
    </source>
</reference>
<feature type="region of interest" description="Disordered" evidence="1">
    <location>
        <begin position="1"/>
        <end position="27"/>
    </location>
</feature>
<feature type="compositionally biased region" description="Polar residues" evidence="1">
    <location>
        <begin position="8"/>
        <end position="25"/>
    </location>
</feature>
<feature type="region of interest" description="Disordered" evidence="1">
    <location>
        <begin position="84"/>
        <end position="130"/>
    </location>
</feature>
<evidence type="ECO:0000313" key="2">
    <source>
        <dbReference type="EMBL" id="KAL0010613.1"/>
    </source>
</evidence>
<protein>
    <submittedName>
        <fullName evidence="2">Uncharacterized protein</fullName>
    </submittedName>
</protein>
<organism evidence="2 3">
    <name type="scientific">Lithocarpus litseifolius</name>
    <dbReference type="NCBI Taxonomy" id="425828"/>
    <lineage>
        <taxon>Eukaryota</taxon>
        <taxon>Viridiplantae</taxon>
        <taxon>Streptophyta</taxon>
        <taxon>Embryophyta</taxon>
        <taxon>Tracheophyta</taxon>
        <taxon>Spermatophyta</taxon>
        <taxon>Magnoliopsida</taxon>
        <taxon>eudicotyledons</taxon>
        <taxon>Gunneridae</taxon>
        <taxon>Pentapetalae</taxon>
        <taxon>rosids</taxon>
        <taxon>fabids</taxon>
        <taxon>Fagales</taxon>
        <taxon>Fagaceae</taxon>
        <taxon>Lithocarpus</taxon>
    </lineage>
</organism>
<dbReference type="Proteomes" id="UP001459277">
    <property type="component" value="Unassembled WGS sequence"/>
</dbReference>
<name>A0AAW2DLZ9_9ROSI</name>
<evidence type="ECO:0000256" key="1">
    <source>
        <dbReference type="SAM" id="MobiDB-lite"/>
    </source>
</evidence>
<evidence type="ECO:0000313" key="3">
    <source>
        <dbReference type="Proteomes" id="UP001459277"/>
    </source>
</evidence>
<dbReference type="AlphaFoldDB" id="A0AAW2DLZ9"/>
<accession>A0AAW2DLZ9</accession>
<keyword evidence="3" id="KW-1185">Reference proteome</keyword>
<proteinExistence type="predicted"/>
<feature type="compositionally biased region" description="Acidic residues" evidence="1">
    <location>
        <begin position="96"/>
        <end position="130"/>
    </location>
</feature>
<comment type="caution">
    <text evidence="2">The sequence shown here is derived from an EMBL/GenBank/DDBJ whole genome shotgun (WGS) entry which is preliminary data.</text>
</comment>
<dbReference type="EMBL" id="JAZDWU010000002">
    <property type="protein sequence ID" value="KAL0010613.1"/>
    <property type="molecule type" value="Genomic_DNA"/>
</dbReference>
<gene>
    <name evidence="2" type="ORF">SO802_005721</name>
</gene>
<sequence>MAPKRKSVPSQNPFHSEASSSSNPTPHVRFCDDKTRWNFSEKFSRRGIHSECQVILSDFSDTDLPTVIHSRGWESLCDIPANLGGFVESHSSSPEASEEKDNDGDSGSDDDATTDEDTSSFDDDEMTAFQ</sequence>